<proteinExistence type="predicted"/>
<keyword evidence="2" id="KW-0812">Transmembrane</keyword>
<gene>
    <name evidence="3" type="ORF">CVLEPA_LOCUS14025</name>
</gene>
<sequence>MEGSSAGRQSPRFSYDACPVVLGALLGVLGFVALVKGEIVPTEITGAVIGLVVTCWVITSLLGYCLCTRISPQDVWRRLNRDTSETESGQDIGNIINTSDENLIRLIYGLANTRRVGSAENEVNPRDDDKPPDYDKLNFTPIVNIDSNSSTSTGSISSSGESSPPGYDEATQRS</sequence>
<dbReference type="EMBL" id="CAWYQH010000096">
    <property type="protein sequence ID" value="CAK8682900.1"/>
    <property type="molecule type" value="Genomic_DNA"/>
</dbReference>
<evidence type="ECO:0000313" key="4">
    <source>
        <dbReference type="Proteomes" id="UP001642483"/>
    </source>
</evidence>
<evidence type="ECO:0000256" key="1">
    <source>
        <dbReference type="SAM" id="MobiDB-lite"/>
    </source>
</evidence>
<organism evidence="3 4">
    <name type="scientific">Clavelina lepadiformis</name>
    <name type="common">Light-bulb sea squirt</name>
    <name type="synonym">Ascidia lepadiformis</name>
    <dbReference type="NCBI Taxonomy" id="159417"/>
    <lineage>
        <taxon>Eukaryota</taxon>
        <taxon>Metazoa</taxon>
        <taxon>Chordata</taxon>
        <taxon>Tunicata</taxon>
        <taxon>Ascidiacea</taxon>
        <taxon>Aplousobranchia</taxon>
        <taxon>Clavelinidae</taxon>
        <taxon>Clavelina</taxon>
    </lineage>
</organism>
<reference evidence="3 4" key="1">
    <citation type="submission" date="2024-02" db="EMBL/GenBank/DDBJ databases">
        <authorList>
            <person name="Daric V."/>
            <person name="Darras S."/>
        </authorList>
    </citation>
    <scope>NUCLEOTIDE SEQUENCE [LARGE SCALE GENOMIC DNA]</scope>
</reference>
<keyword evidence="2" id="KW-1133">Transmembrane helix</keyword>
<evidence type="ECO:0000313" key="3">
    <source>
        <dbReference type="EMBL" id="CAK8682900.1"/>
    </source>
</evidence>
<feature type="compositionally biased region" description="Low complexity" evidence="1">
    <location>
        <begin position="144"/>
        <end position="163"/>
    </location>
</feature>
<name>A0ABP0FUS8_CLALP</name>
<feature type="transmembrane region" description="Helical" evidence="2">
    <location>
        <begin position="12"/>
        <end position="35"/>
    </location>
</feature>
<feature type="transmembrane region" description="Helical" evidence="2">
    <location>
        <begin position="47"/>
        <end position="67"/>
    </location>
</feature>
<dbReference type="Proteomes" id="UP001642483">
    <property type="component" value="Unassembled WGS sequence"/>
</dbReference>
<feature type="compositionally biased region" description="Basic and acidic residues" evidence="1">
    <location>
        <begin position="123"/>
        <end position="136"/>
    </location>
</feature>
<feature type="region of interest" description="Disordered" evidence="1">
    <location>
        <begin position="118"/>
        <end position="174"/>
    </location>
</feature>
<keyword evidence="4" id="KW-1185">Reference proteome</keyword>
<protein>
    <submittedName>
        <fullName evidence="3">Uncharacterized protein</fullName>
    </submittedName>
</protein>
<keyword evidence="2" id="KW-0472">Membrane</keyword>
<comment type="caution">
    <text evidence="3">The sequence shown here is derived from an EMBL/GenBank/DDBJ whole genome shotgun (WGS) entry which is preliminary data.</text>
</comment>
<evidence type="ECO:0000256" key="2">
    <source>
        <dbReference type="SAM" id="Phobius"/>
    </source>
</evidence>
<accession>A0ABP0FUS8</accession>